<dbReference type="GO" id="GO:0008810">
    <property type="term" value="F:cellulase activity"/>
    <property type="evidence" value="ECO:0007669"/>
    <property type="project" value="InterPro"/>
</dbReference>
<dbReference type="AlphaFoldDB" id="A0A841R9A4"/>
<dbReference type="InterPro" id="IPR008928">
    <property type="entry name" value="6-hairpin_glycosidase_sf"/>
</dbReference>
<evidence type="ECO:0000256" key="5">
    <source>
        <dbReference type="ARBA" id="ARBA00023326"/>
    </source>
</evidence>
<dbReference type="InterPro" id="IPR004197">
    <property type="entry name" value="Cellulase_Ig-like"/>
</dbReference>
<dbReference type="InterPro" id="IPR013783">
    <property type="entry name" value="Ig-like_fold"/>
</dbReference>
<evidence type="ECO:0000256" key="3">
    <source>
        <dbReference type="ARBA" id="ARBA00023277"/>
    </source>
</evidence>
<dbReference type="InterPro" id="IPR014756">
    <property type="entry name" value="Ig_E-set"/>
</dbReference>
<keyword evidence="4" id="KW-0326">Glycosidase</keyword>
<dbReference type="Gene3D" id="2.60.40.10">
    <property type="entry name" value="Immunoglobulins"/>
    <property type="match status" value="1"/>
</dbReference>
<keyword evidence="5" id="KW-0624">Polysaccharide degradation</keyword>
<keyword evidence="9" id="KW-1185">Reference proteome</keyword>
<dbReference type="InterPro" id="IPR012341">
    <property type="entry name" value="6hp_glycosidase-like_sf"/>
</dbReference>
<evidence type="ECO:0000259" key="6">
    <source>
        <dbReference type="Pfam" id="PF00759"/>
    </source>
</evidence>
<dbReference type="Pfam" id="PF02927">
    <property type="entry name" value="CelD_N"/>
    <property type="match status" value="1"/>
</dbReference>
<protein>
    <submittedName>
        <fullName evidence="8">Uncharacterized protein</fullName>
    </submittedName>
</protein>
<dbReference type="PANTHER" id="PTHR22298">
    <property type="entry name" value="ENDO-1,4-BETA-GLUCANASE"/>
    <property type="match status" value="1"/>
</dbReference>
<dbReference type="InterPro" id="IPR001701">
    <property type="entry name" value="Glyco_hydro_9"/>
</dbReference>
<evidence type="ECO:0000313" key="9">
    <source>
        <dbReference type="Proteomes" id="UP000587760"/>
    </source>
</evidence>
<comment type="caution">
    <text evidence="8">The sequence shown here is derived from an EMBL/GenBank/DDBJ whole genome shotgun (WGS) entry which is preliminary data.</text>
</comment>
<keyword evidence="2" id="KW-0378">Hydrolase</keyword>
<evidence type="ECO:0000259" key="7">
    <source>
        <dbReference type="Pfam" id="PF02927"/>
    </source>
</evidence>
<name>A0A841R9A4_9SPIO</name>
<dbReference type="SUPFAM" id="SSF48208">
    <property type="entry name" value="Six-hairpin glycosidases"/>
    <property type="match status" value="1"/>
</dbReference>
<evidence type="ECO:0000313" key="8">
    <source>
        <dbReference type="EMBL" id="MBB6481904.1"/>
    </source>
</evidence>
<accession>A0A841R9A4</accession>
<dbReference type="GO" id="GO:0000272">
    <property type="term" value="P:polysaccharide catabolic process"/>
    <property type="evidence" value="ECO:0007669"/>
    <property type="project" value="UniProtKB-KW"/>
</dbReference>
<dbReference type="Pfam" id="PF00759">
    <property type="entry name" value="Glyco_hydro_9"/>
    <property type="match status" value="1"/>
</dbReference>
<proteinExistence type="inferred from homology"/>
<feature type="domain" description="Glycoside hydrolase family 9" evidence="6">
    <location>
        <begin position="103"/>
        <end position="505"/>
    </location>
</feature>
<evidence type="ECO:0000256" key="2">
    <source>
        <dbReference type="ARBA" id="ARBA00022801"/>
    </source>
</evidence>
<reference evidence="8 9" key="1">
    <citation type="submission" date="2020-08" db="EMBL/GenBank/DDBJ databases">
        <title>Genomic Encyclopedia of Type Strains, Phase IV (KMG-IV): sequencing the most valuable type-strain genomes for metagenomic binning, comparative biology and taxonomic classification.</title>
        <authorList>
            <person name="Goeker M."/>
        </authorList>
    </citation>
    <scope>NUCLEOTIDE SEQUENCE [LARGE SCALE GENOMIC DNA]</scope>
    <source>
        <strain evidence="8 9">DSM 2461</strain>
    </source>
</reference>
<keyword evidence="3" id="KW-0119">Carbohydrate metabolism</keyword>
<evidence type="ECO:0000256" key="1">
    <source>
        <dbReference type="ARBA" id="ARBA00007072"/>
    </source>
</evidence>
<dbReference type="RefSeq" id="WP_184748138.1">
    <property type="nucleotide sequence ID" value="NZ_JACHGJ010000008.1"/>
</dbReference>
<dbReference type="Proteomes" id="UP000587760">
    <property type="component" value="Unassembled WGS sequence"/>
</dbReference>
<feature type="domain" description="Cellulase Ig-like" evidence="7">
    <location>
        <begin position="2"/>
        <end position="82"/>
    </location>
</feature>
<dbReference type="Gene3D" id="1.50.10.10">
    <property type="match status" value="1"/>
</dbReference>
<gene>
    <name evidence="8" type="ORF">HNR50_003585</name>
</gene>
<dbReference type="EMBL" id="JACHGJ010000008">
    <property type="protein sequence ID" value="MBB6481904.1"/>
    <property type="molecule type" value="Genomic_DNA"/>
</dbReference>
<organism evidence="8 9">
    <name type="scientific">Spirochaeta isovalerica</name>
    <dbReference type="NCBI Taxonomy" id="150"/>
    <lineage>
        <taxon>Bacteria</taxon>
        <taxon>Pseudomonadati</taxon>
        <taxon>Spirochaetota</taxon>
        <taxon>Spirochaetia</taxon>
        <taxon>Spirochaetales</taxon>
        <taxon>Spirochaetaceae</taxon>
        <taxon>Spirochaeta</taxon>
    </lineage>
</organism>
<comment type="similarity">
    <text evidence="1">Belongs to the glycosyl hydrolase 9 (cellulase E) family.</text>
</comment>
<dbReference type="SUPFAM" id="SSF81296">
    <property type="entry name" value="E set domains"/>
    <property type="match status" value="1"/>
</dbReference>
<evidence type="ECO:0000256" key="4">
    <source>
        <dbReference type="ARBA" id="ARBA00023295"/>
    </source>
</evidence>
<sequence length="567" mass="63609">MNIFVNHIGYGPEDRKQAVIEGPEKLATSAVSLVNRESGAVVWTGQPQQKGGVARWKDWNFLIIDFSEIKEIGRYFFQMNADGKIITSEPFRIGEDLLRETTISDLLYYFKSMRSSGNYDRQDSAVPLFGTDKTVDAHGGWYDASGDTSKYLSHLSYANYLNPQQIPMVAWNMIDALEEMRAAGKLTGSEMEKRFIEEILQGSDFIMRMQDPSGFFYMTLFDQWSKDLKKRMLCSYTGQDGKRWESYQAGYRQGGGVAIALLARTAAIGAEGDYGRDDYLKAAVRGFDHLEEHNISYLDDGRENVIDDYCALLAASELFALTGEKRFLDAAEKRAASLSGRVRSDGPYSGWISADGQDRPYFHAAEAGLPVLSLIRYLECASSADRKDRDSVLSAVRKIMEFELSITGEVNNPFGYARQYTKAEDREASGAFFIPHNNPSGYWWQGENARLASLASAALKSARLFKEESQLTVDLRTYALDQLNWILGCNPFNMCMMQGHGANNPPYERDFINNPGGICNGITSGFDDEEDIDFAPRGAGQLGDHSWRWGEQWIPHAGWFLLAVSLL</sequence>
<dbReference type="CDD" id="cd02850">
    <property type="entry name" value="E_set_Cellulase_N"/>
    <property type="match status" value="1"/>
</dbReference>